<dbReference type="Pfam" id="PF02643">
    <property type="entry name" value="DUF192"/>
    <property type="match status" value="1"/>
</dbReference>
<gene>
    <name evidence="1" type="ORF">SAMN02745674_01583</name>
</gene>
<dbReference type="Proteomes" id="UP000190061">
    <property type="component" value="Unassembled WGS sequence"/>
</dbReference>
<evidence type="ECO:0000313" key="2">
    <source>
        <dbReference type="Proteomes" id="UP000190061"/>
    </source>
</evidence>
<keyword evidence="2" id="KW-1185">Reference proteome</keyword>
<dbReference type="InterPro" id="IPR038695">
    <property type="entry name" value="Saro_0823-like_sf"/>
</dbReference>
<dbReference type="AlphaFoldDB" id="A0A1T4QEX8"/>
<dbReference type="RefSeq" id="WP_078758183.1">
    <property type="nucleotide sequence ID" value="NZ_FUXP01000005.1"/>
</dbReference>
<dbReference type="EMBL" id="FUXP01000005">
    <property type="protein sequence ID" value="SKA02360.1"/>
    <property type="molecule type" value="Genomic_DNA"/>
</dbReference>
<protein>
    <recommendedName>
        <fullName evidence="3">ACR</fullName>
    </recommendedName>
</protein>
<name>A0A1T4QEX8_9GAMM</name>
<evidence type="ECO:0008006" key="3">
    <source>
        <dbReference type="Google" id="ProtNLM"/>
    </source>
</evidence>
<sequence>MRFTDTLAAVVLAFGLLLPGCASGSGSWVELKGERFAVEIADDDQERAQGLMFREHLGDGRGMLFIHEREEPRSYWMKNTRIPLDILYFDGERRLVAQQREVPPCPDGTACPSYPSRAPARYVLELDAGEALRMELRNGERITFGPDIARP</sequence>
<evidence type="ECO:0000313" key="1">
    <source>
        <dbReference type="EMBL" id="SKA02360.1"/>
    </source>
</evidence>
<dbReference type="OrthoDB" id="5526466at2"/>
<dbReference type="PANTHER" id="PTHR37953">
    <property type="entry name" value="UPF0127 PROTEIN MJ1496"/>
    <property type="match status" value="1"/>
</dbReference>
<dbReference type="InterPro" id="IPR003795">
    <property type="entry name" value="DUF192"/>
</dbReference>
<dbReference type="Gene3D" id="2.60.120.1140">
    <property type="entry name" value="Protein of unknown function DUF192"/>
    <property type="match status" value="1"/>
</dbReference>
<reference evidence="1 2" key="1">
    <citation type="submission" date="2017-02" db="EMBL/GenBank/DDBJ databases">
        <authorList>
            <person name="Peterson S.W."/>
        </authorList>
    </citation>
    <scope>NUCLEOTIDE SEQUENCE [LARGE SCALE GENOMIC DNA]</scope>
    <source>
        <strain evidence="1 2">DSM 21749</strain>
    </source>
</reference>
<accession>A0A1T4QEX8</accession>
<organism evidence="1 2">
    <name type="scientific">Lysobacter spongiicola DSM 21749</name>
    <dbReference type="NCBI Taxonomy" id="1122188"/>
    <lineage>
        <taxon>Bacteria</taxon>
        <taxon>Pseudomonadati</taxon>
        <taxon>Pseudomonadota</taxon>
        <taxon>Gammaproteobacteria</taxon>
        <taxon>Lysobacterales</taxon>
        <taxon>Lysobacteraceae</taxon>
        <taxon>Novilysobacter</taxon>
    </lineage>
</organism>
<proteinExistence type="predicted"/>
<dbReference type="PANTHER" id="PTHR37953:SF1">
    <property type="entry name" value="UPF0127 PROTEIN MJ1496"/>
    <property type="match status" value="1"/>
</dbReference>